<gene>
    <name evidence="1" type="ORF">GCM10009668_19190</name>
</gene>
<organism evidence="1 2">
    <name type="scientific">Nocardioides dubius</name>
    <dbReference type="NCBI Taxonomy" id="317019"/>
    <lineage>
        <taxon>Bacteria</taxon>
        <taxon>Bacillati</taxon>
        <taxon>Actinomycetota</taxon>
        <taxon>Actinomycetes</taxon>
        <taxon>Propionibacteriales</taxon>
        <taxon>Nocardioidaceae</taxon>
        <taxon>Nocardioides</taxon>
    </lineage>
</organism>
<evidence type="ECO:0008006" key="3">
    <source>
        <dbReference type="Google" id="ProtNLM"/>
    </source>
</evidence>
<keyword evidence="2" id="KW-1185">Reference proteome</keyword>
<reference evidence="1 2" key="1">
    <citation type="journal article" date="2019" name="Int. J. Syst. Evol. Microbiol.">
        <title>The Global Catalogue of Microorganisms (GCM) 10K type strain sequencing project: providing services to taxonomists for standard genome sequencing and annotation.</title>
        <authorList>
            <consortium name="The Broad Institute Genomics Platform"/>
            <consortium name="The Broad Institute Genome Sequencing Center for Infectious Disease"/>
            <person name="Wu L."/>
            <person name="Ma J."/>
        </authorList>
    </citation>
    <scope>NUCLEOTIDE SEQUENCE [LARGE SCALE GENOMIC DNA]</scope>
    <source>
        <strain evidence="1 2">JCM 13008</strain>
    </source>
</reference>
<protein>
    <recommendedName>
        <fullName evidence="3">Chemotaxis phosphatase CheX-like domain-containing protein</fullName>
    </recommendedName>
</protein>
<evidence type="ECO:0000313" key="2">
    <source>
        <dbReference type="Proteomes" id="UP001501581"/>
    </source>
</evidence>
<evidence type="ECO:0000313" key="1">
    <source>
        <dbReference type="EMBL" id="GAA1101150.1"/>
    </source>
</evidence>
<dbReference type="EMBL" id="BAAALG010000007">
    <property type="protein sequence ID" value="GAA1101150.1"/>
    <property type="molecule type" value="Genomic_DNA"/>
</dbReference>
<dbReference type="Proteomes" id="UP001501581">
    <property type="component" value="Unassembled WGS sequence"/>
</dbReference>
<proteinExistence type="predicted"/>
<name>A0ABN1TT15_9ACTN</name>
<comment type="caution">
    <text evidence="1">The sequence shown here is derived from an EMBL/GenBank/DDBJ whole genome shotgun (WGS) entry which is preliminary data.</text>
</comment>
<sequence length="158" mass="16518">MKHLPLPKEIKDLFTDLLGRDVEFSTAPPLAPGPANPCSVAVYVDDSLEISALIVCDLSLSAFAGAALGLIPVGNAQEAVTDGRLSETLSENLYEVLNIAASLFNAPGATHLRLYDLHPAGGPLDVNLLARALTLGQREDATLEIAGYGSGRVSIVLV</sequence>
<accession>A0ABN1TT15</accession>
<dbReference type="RefSeq" id="WP_343993755.1">
    <property type="nucleotide sequence ID" value="NZ_BAAALG010000007.1"/>
</dbReference>